<protein>
    <submittedName>
        <fullName evidence="2">Uncharacterized protein</fullName>
    </submittedName>
</protein>
<keyword evidence="1" id="KW-0175">Coiled coil</keyword>
<geneLocation type="plasmid" evidence="2 3">
    <name>unnamed7</name>
</geneLocation>
<gene>
    <name evidence="2" type="ORF">B7492_34135</name>
</gene>
<accession>A0A1W6AJS3</accession>
<keyword evidence="2" id="KW-0614">Plasmid</keyword>
<dbReference type="AlphaFoldDB" id="A0A1W6AJS3"/>
<dbReference type="RefSeq" id="WP_085313740.1">
    <property type="nucleotide sequence ID" value="NZ_CP020750.1"/>
</dbReference>
<sequence length="123" mass="13750">MDNRYIETRFNDLEKRVSDLQRDKDGLNQMLNDVSSSVEALNRKVSMLETVLATKADMTHIQEVIKRSEVIKKITDSKSVGMDSKVGISLDGRVVAESVVEHKTDGIKMTAINIKGVRANETN</sequence>
<evidence type="ECO:0000313" key="2">
    <source>
        <dbReference type="EMBL" id="ARJ26072.1"/>
    </source>
</evidence>
<reference evidence="2 3" key="1">
    <citation type="submission" date="2017-04" db="EMBL/GenBank/DDBJ databases">
        <title>The Characteristic of a Fine Plant Growth-Promoting Rhizobacteria Bacillus mycoides Gnyt1 and its Whole Genome Sequencing Analysis.</title>
        <authorList>
            <person name="Li J.H."/>
            <person name="Yao T."/>
        </authorList>
    </citation>
    <scope>NUCLEOTIDE SEQUENCE [LARGE SCALE GENOMIC DNA]</scope>
    <source>
        <strain evidence="2 3">Gnyt1</strain>
        <plasmid evidence="3">Plasmid unnamed7</plasmid>
    </source>
</reference>
<evidence type="ECO:0000256" key="1">
    <source>
        <dbReference type="SAM" id="Coils"/>
    </source>
</evidence>
<name>A0A1W6AJS3_BACMY</name>
<dbReference type="EMBL" id="CP020750">
    <property type="protein sequence ID" value="ARJ26072.1"/>
    <property type="molecule type" value="Genomic_DNA"/>
</dbReference>
<dbReference type="Proteomes" id="UP000192932">
    <property type="component" value="Plasmid unnamed7"/>
</dbReference>
<organism evidence="2 3">
    <name type="scientific">Bacillus mycoides</name>
    <dbReference type="NCBI Taxonomy" id="1405"/>
    <lineage>
        <taxon>Bacteria</taxon>
        <taxon>Bacillati</taxon>
        <taxon>Bacillota</taxon>
        <taxon>Bacilli</taxon>
        <taxon>Bacillales</taxon>
        <taxon>Bacillaceae</taxon>
        <taxon>Bacillus</taxon>
        <taxon>Bacillus cereus group</taxon>
    </lineage>
</organism>
<evidence type="ECO:0000313" key="3">
    <source>
        <dbReference type="Proteomes" id="UP000192932"/>
    </source>
</evidence>
<proteinExistence type="predicted"/>
<feature type="coiled-coil region" evidence="1">
    <location>
        <begin position="3"/>
        <end position="44"/>
    </location>
</feature>